<reference evidence="2 3" key="1">
    <citation type="submission" date="2020-08" db="EMBL/GenBank/DDBJ databases">
        <title>Genomic Encyclopedia of Type Strains, Phase IV (KMG-V): Genome sequencing to study the core and pangenomes of soil and plant-associated prokaryotes.</title>
        <authorList>
            <person name="Whitman W."/>
        </authorList>
    </citation>
    <scope>NUCLEOTIDE SEQUENCE [LARGE SCALE GENOMIC DNA]</scope>
    <source>
        <strain evidence="2 3">X5P3</strain>
    </source>
</reference>
<dbReference type="Proteomes" id="UP000584867">
    <property type="component" value="Unassembled WGS sequence"/>
</dbReference>
<gene>
    <name evidence="2" type="ORF">HDF15_003386</name>
</gene>
<evidence type="ECO:0000313" key="2">
    <source>
        <dbReference type="EMBL" id="MBB5065023.1"/>
    </source>
</evidence>
<dbReference type="EMBL" id="JACHIO010000014">
    <property type="protein sequence ID" value="MBB5065023.1"/>
    <property type="molecule type" value="Genomic_DNA"/>
</dbReference>
<sequence>MPWGTTARTAACIALVATTMAATTSSEPLPSQLAGTWRITRVLPTKNTACWSDEQARPLVGSTLTYRANAMRWRGGQVPLEDINTRQVTDREFRKENAGADFEQLGIHSPKVLEVDLQHEDADITGASTEVPGDSVLLAGPGRIVVSACGVYFEAMRGGAGRGAARK</sequence>
<dbReference type="RefSeq" id="WP_184257394.1">
    <property type="nucleotide sequence ID" value="NZ_JACHIO010000014.1"/>
</dbReference>
<name>A0A7W7ZSK3_9BACT</name>
<protein>
    <recommendedName>
        <fullName evidence="4">Lipocalin-like domain-containing protein</fullName>
    </recommendedName>
</protein>
<comment type="caution">
    <text evidence="2">The sequence shown here is derived from an EMBL/GenBank/DDBJ whole genome shotgun (WGS) entry which is preliminary data.</text>
</comment>
<accession>A0A7W7ZSK3</accession>
<keyword evidence="1" id="KW-0732">Signal</keyword>
<evidence type="ECO:0000256" key="1">
    <source>
        <dbReference type="SAM" id="SignalP"/>
    </source>
</evidence>
<evidence type="ECO:0000313" key="3">
    <source>
        <dbReference type="Proteomes" id="UP000584867"/>
    </source>
</evidence>
<feature type="chain" id="PRO_5030775396" description="Lipocalin-like domain-containing protein" evidence="1">
    <location>
        <begin position="22"/>
        <end position="167"/>
    </location>
</feature>
<feature type="signal peptide" evidence="1">
    <location>
        <begin position="1"/>
        <end position="21"/>
    </location>
</feature>
<proteinExistence type="predicted"/>
<organism evidence="2 3">
    <name type="scientific">Granulicella mallensis</name>
    <dbReference type="NCBI Taxonomy" id="940614"/>
    <lineage>
        <taxon>Bacteria</taxon>
        <taxon>Pseudomonadati</taxon>
        <taxon>Acidobacteriota</taxon>
        <taxon>Terriglobia</taxon>
        <taxon>Terriglobales</taxon>
        <taxon>Acidobacteriaceae</taxon>
        <taxon>Granulicella</taxon>
    </lineage>
</organism>
<evidence type="ECO:0008006" key="4">
    <source>
        <dbReference type="Google" id="ProtNLM"/>
    </source>
</evidence>
<dbReference type="AlphaFoldDB" id="A0A7W7ZSK3"/>